<dbReference type="InterPro" id="IPR000326">
    <property type="entry name" value="PAP2/HPO"/>
</dbReference>
<dbReference type="SMART" id="SM00014">
    <property type="entry name" value="acidPPc"/>
    <property type="match status" value="1"/>
</dbReference>
<dbReference type="Gene3D" id="3.40.50.10330">
    <property type="entry name" value="Probable inorganic polyphosphate/atp-NAD kinase, domain 1"/>
    <property type="match status" value="1"/>
</dbReference>
<gene>
    <name evidence="9" type="ORF">ABWK59_29525</name>
</gene>
<dbReference type="Pfam" id="PF01569">
    <property type="entry name" value="PAP2"/>
    <property type="match status" value="1"/>
</dbReference>
<dbReference type="SUPFAM" id="SSF48317">
    <property type="entry name" value="Acid phosphatase/Vanadium-dependent haloperoxidase"/>
    <property type="match status" value="1"/>
</dbReference>
<evidence type="ECO:0000256" key="7">
    <source>
        <dbReference type="SAM" id="MobiDB-lite"/>
    </source>
</evidence>
<comment type="subcellular location">
    <subcellularLocation>
        <location evidence="1">Cell membrane</location>
        <topology evidence="1">Multi-pass membrane protein</topology>
    </subcellularLocation>
</comment>
<evidence type="ECO:0000313" key="9">
    <source>
        <dbReference type="EMBL" id="XCM82761.1"/>
    </source>
</evidence>
<feature type="region of interest" description="Disordered" evidence="7">
    <location>
        <begin position="204"/>
        <end position="225"/>
    </location>
</feature>
<keyword evidence="4" id="KW-0378">Hydrolase</keyword>
<accession>A0AAU8K2D8</accession>
<evidence type="ECO:0000256" key="4">
    <source>
        <dbReference type="ARBA" id="ARBA00022801"/>
    </source>
</evidence>
<dbReference type="SUPFAM" id="SSF111331">
    <property type="entry name" value="NAD kinase/diacylglycerol kinase-like"/>
    <property type="match status" value="1"/>
</dbReference>
<dbReference type="GO" id="GO:0005886">
    <property type="term" value="C:plasma membrane"/>
    <property type="evidence" value="ECO:0007669"/>
    <property type="project" value="UniProtKB-SubCell"/>
</dbReference>
<reference evidence="9" key="1">
    <citation type="submission" date="2024-06" db="EMBL/GenBank/DDBJ databases">
        <title>The genome sequences of Kitasatospora sp. strain HUAS MG31.</title>
        <authorList>
            <person name="Mo P."/>
        </authorList>
    </citation>
    <scope>NUCLEOTIDE SEQUENCE</scope>
    <source>
        <strain evidence="9">HUAS MG31</strain>
    </source>
</reference>
<dbReference type="RefSeq" id="WP_354643694.1">
    <property type="nucleotide sequence ID" value="NZ_CP159872.1"/>
</dbReference>
<dbReference type="Pfam" id="PF00781">
    <property type="entry name" value="DAGK_cat"/>
    <property type="match status" value="1"/>
</dbReference>
<keyword evidence="3" id="KW-0812">Transmembrane</keyword>
<keyword evidence="2" id="KW-1003">Cell membrane</keyword>
<dbReference type="InterPro" id="IPR036938">
    <property type="entry name" value="PAP2/HPO_sf"/>
</dbReference>
<feature type="domain" description="DAGKc" evidence="8">
    <location>
        <begin position="233"/>
        <end position="332"/>
    </location>
</feature>
<organism evidence="9">
    <name type="scientific">Kitasatospora camelliae</name>
    <dbReference type="NCBI Taxonomy" id="3156397"/>
    <lineage>
        <taxon>Bacteria</taxon>
        <taxon>Bacillati</taxon>
        <taxon>Actinomycetota</taxon>
        <taxon>Actinomycetes</taxon>
        <taxon>Kitasatosporales</taxon>
        <taxon>Streptomycetaceae</taxon>
        <taxon>Kitasatospora</taxon>
    </lineage>
</organism>
<keyword evidence="6" id="KW-0472">Membrane</keyword>
<evidence type="ECO:0000256" key="1">
    <source>
        <dbReference type="ARBA" id="ARBA00004651"/>
    </source>
</evidence>
<dbReference type="CDD" id="cd01610">
    <property type="entry name" value="PAP2_like"/>
    <property type="match status" value="1"/>
</dbReference>
<dbReference type="InterPro" id="IPR001206">
    <property type="entry name" value="Diacylglycerol_kinase_cat_dom"/>
</dbReference>
<evidence type="ECO:0000256" key="2">
    <source>
        <dbReference type="ARBA" id="ARBA00022475"/>
    </source>
</evidence>
<dbReference type="EMBL" id="CP159872">
    <property type="protein sequence ID" value="XCM82761.1"/>
    <property type="molecule type" value="Genomic_DNA"/>
</dbReference>
<dbReference type="PROSITE" id="PS50146">
    <property type="entry name" value="DAGK"/>
    <property type="match status" value="1"/>
</dbReference>
<dbReference type="PANTHER" id="PTHR14969">
    <property type="entry name" value="SPHINGOSINE-1-PHOSPHATE PHOSPHOHYDROLASE"/>
    <property type="match status" value="1"/>
</dbReference>
<keyword evidence="5" id="KW-1133">Transmembrane helix</keyword>
<dbReference type="Pfam" id="PF19279">
    <property type="entry name" value="YegS_C"/>
    <property type="match status" value="1"/>
</dbReference>
<dbReference type="GO" id="GO:0016787">
    <property type="term" value="F:hydrolase activity"/>
    <property type="evidence" value="ECO:0007669"/>
    <property type="project" value="UniProtKB-KW"/>
</dbReference>
<protein>
    <submittedName>
        <fullName evidence="9">Phosphatase PAP2 family protein</fullName>
    </submittedName>
</protein>
<evidence type="ECO:0000259" key="8">
    <source>
        <dbReference type="PROSITE" id="PS50146"/>
    </source>
</evidence>
<sequence>MDVLDQLDRRLFTRVAQAELAGAERFLPRLSRAANHGVLWNAAALGMALTGRPRARRAALRGVGSLAVASVLANVVAKRATRRPRPLLDHVPGVRHLTRQPITTSFPSGHSASAAAFALGVGLESPALGLAVAPFALAVMASRIYVGAHYPGDVLAGATLGFAVAATLKRVLPTHPPATGPATAQPAELPALPGGAGLHIVLNAGAGETGPADPTPVDQDASSPDELGLKALLPRSDTQVARDGEELADLLRRAAERARAEGGALGVCGGDGSVNLAAAIAEEHALPLAVFPGGTLNHFAADLGAEDFAAVAHAVQTGRGVAVDLGVLTDGGGPDHRRVFVNTFSIGIYPDLVRLREQWEGRIGKWPALALAVARLLPAARPAEVEIAGVRRRVWLVFAGNGRYRLRGMAPSGRDSLEDGLLDVRVVDAGHRLARTRLVFAFLTGSLDRTPVYRAARLRSIALDGLDGVDHLTLDGEALPAPDRILLAKAPQGLLVYAPPPATS</sequence>
<dbReference type="InterPro" id="IPR045540">
    <property type="entry name" value="YegS/DAGK_C"/>
</dbReference>
<dbReference type="InterPro" id="IPR017438">
    <property type="entry name" value="ATP-NAD_kinase_N"/>
</dbReference>
<dbReference type="AlphaFoldDB" id="A0AAU8K2D8"/>
<dbReference type="GO" id="GO:0016301">
    <property type="term" value="F:kinase activity"/>
    <property type="evidence" value="ECO:0007669"/>
    <property type="project" value="InterPro"/>
</dbReference>
<dbReference type="KEGG" id="kcm:ABWK59_29525"/>
<name>A0AAU8K2D8_9ACTN</name>
<evidence type="ECO:0000256" key="3">
    <source>
        <dbReference type="ARBA" id="ARBA00022692"/>
    </source>
</evidence>
<dbReference type="PANTHER" id="PTHR14969:SF62">
    <property type="entry name" value="DECAPRENYLPHOSPHORYL-5-PHOSPHORIBOSE PHOSPHATASE RV3807C-RELATED"/>
    <property type="match status" value="1"/>
</dbReference>
<dbReference type="Gene3D" id="2.60.200.40">
    <property type="match status" value="1"/>
</dbReference>
<dbReference type="InterPro" id="IPR016064">
    <property type="entry name" value="NAD/diacylglycerol_kinase_sf"/>
</dbReference>
<evidence type="ECO:0000256" key="5">
    <source>
        <dbReference type="ARBA" id="ARBA00022989"/>
    </source>
</evidence>
<evidence type="ECO:0000256" key="6">
    <source>
        <dbReference type="ARBA" id="ARBA00023136"/>
    </source>
</evidence>
<proteinExistence type="predicted"/>
<dbReference type="Gene3D" id="1.20.144.10">
    <property type="entry name" value="Phosphatidic acid phosphatase type 2/haloperoxidase"/>
    <property type="match status" value="1"/>
</dbReference>